<name>A0A672U5J8_STRHB</name>
<dbReference type="GO" id="GO:0032981">
    <property type="term" value="P:mitochondrial respiratory chain complex I assembly"/>
    <property type="evidence" value="ECO:0007669"/>
    <property type="project" value="TreeGrafter"/>
</dbReference>
<evidence type="ECO:0000259" key="12">
    <source>
        <dbReference type="Pfam" id="PF01058"/>
    </source>
</evidence>
<dbReference type="GO" id="GO:0008137">
    <property type="term" value="F:NADH dehydrogenase (ubiquinone) activity"/>
    <property type="evidence" value="ECO:0007669"/>
    <property type="project" value="UniProtKB-EC"/>
</dbReference>
<dbReference type="GO" id="GO:0046872">
    <property type="term" value="F:metal ion binding"/>
    <property type="evidence" value="ECO:0007669"/>
    <property type="project" value="UniProtKB-KW"/>
</dbReference>
<dbReference type="FunFam" id="3.40.50.12280:FF:000001">
    <property type="entry name" value="NADH-quinone oxidoreductase subunit B 2"/>
    <property type="match status" value="1"/>
</dbReference>
<dbReference type="GO" id="GO:0045271">
    <property type="term" value="C:respiratory chain complex I"/>
    <property type="evidence" value="ECO:0007669"/>
    <property type="project" value="TreeGrafter"/>
</dbReference>
<comment type="similarity">
    <text evidence="2 10">Belongs to the complex I 20 kDa subunit family.</text>
</comment>
<comment type="cofactor">
    <cofactor evidence="1">
        <name>[4Fe-4S] cluster</name>
        <dbReference type="ChEBI" id="CHEBI:49883"/>
    </cofactor>
</comment>
<organism evidence="13 14">
    <name type="scientific">Strigops habroptila</name>
    <name type="common">Kakapo</name>
    <dbReference type="NCBI Taxonomy" id="2489341"/>
    <lineage>
        <taxon>Eukaryota</taxon>
        <taxon>Metazoa</taxon>
        <taxon>Chordata</taxon>
        <taxon>Craniata</taxon>
        <taxon>Vertebrata</taxon>
        <taxon>Euteleostomi</taxon>
        <taxon>Archelosauria</taxon>
        <taxon>Archosauria</taxon>
        <taxon>Dinosauria</taxon>
        <taxon>Saurischia</taxon>
        <taxon>Theropoda</taxon>
        <taxon>Coelurosauria</taxon>
        <taxon>Aves</taxon>
        <taxon>Neognathae</taxon>
        <taxon>Neoaves</taxon>
        <taxon>Telluraves</taxon>
        <taxon>Australaves</taxon>
        <taxon>Psittaciformes</taxon>
        <taxon>Psittacidae</taxon>
        <taxon>Strigops</taxon>
    </lineage>
</organism>
<dbReference type="PANTHER" id="PTHR11995:SF14">
    <property type="entry name" value="NADH DEHYDROGENASE [UBIQUINONE] IRON-SULFUR PROTEIN 7, MITOCHONDRIAL"/>
    <property type="match status" value="1"/>
</dbReference>
<accession>A0A672U5J8</accession>
<keyword evidence="4 10" id="KW-0520">NAD</keyword>
<dbReference type="PANTHER" id="PTHR11995">
    <property type="entry name" value="NADH DEHYDROGENASE"/>
    <property type="match status" value="1"/>
</dbReference>
<evidence type="ECO:0000256" key="9">
    <source>
        <dbReference type="ARBA" id="ARBA00049551"/>
    </source>
</evidence>
<evidence type="ECO:0000256" key="7">
    <source>
        <dbReference type="ARBA" id="ARBA00032998"/>
    </source>
</evidence>
<feature type="region of interest" description="Disordered" evidence="11">
    <location>
        <begin position="1"/>
        <end position="20"/>
    </location>
</feature>
<evidence type="ECO:0000256" key="3">
    <source>
        <dbReference type="ARBA" id="ARBA00015185"/>
    </source>
</evidence>
<evidence type="ECO:0000256" key="4">
    <source>
        <dbReference type="ARBA" id="ARBA00023027"/>
    </source>
</evidence>
<dbReference type="GO" id="GO:0051539">
    <property type="term" value="F:4 iron, 4 sulfur cluster binding"/>
    <property type="evidence" value="ECO:0007669"/>
    <property type="project" value="UniProtKB-KW"/>
</dbReference>
<feature type="region of interest" description="Disordered" evidence="11">
    <location>
        <begin position="32"/>
        <end position="64"/>
    </location>
</feature>
<comment type="function">
    <text evidence="5">Core subunit of the mitochondrial membrane respiratory chain NADH dehydrogenase (Complex I) which catalyzes electron transfer from NADH through the respiratory chain, using ubiquinone as an electron acceptor. Essential for the catalytic activity of complex I.</text>
</comment>
<dbReference type="Pfam" id="PF01058">
    <property type="entry name" value="Oxidored_q6"/>
    <property type="match status" value="1"/>
</dbReference>
<dbReference type="InterPro" id="IPR006138">
    <property type="entry name" value="NADH_UQ_OxRdtase_20Kd_su"/>
</dbReference>
<dbReference type="GO" id="GO:0005739">
    <property type="term" value="C:mitochondrion"/>
    <property type="evidence" value="ECO:0007669"/>
    <property type="project" value="GOC"/>
</dbReference>
<comment type="catalytic activity">
    <reaction evidence="9">
        <text>a ubiquinone + NADH + 5 H(+)(in) = a ubiquinol + NAD(+) + 4 H(+)(out)</text>
        <dbReference type="Rhea" id="RHEA:29091"/>
        <dbReference type="Rhea" id="RHEA-COMP:9565"/>
        <dbReference type="Rhea" id="RHEA-COMP:9566"/>
        <dbReference type="ChEBI" id="CHEBI:15378"/>
        <dbReference type="ChEBI" id="CHEBI:16389"/>
        <dbReference type="ChEBI" id="CHEBI:17976"/>
        <dbReference type="ChEBI" id="CHEBI:57540"/>
        <dbReference type="ChEBI" id="CHEBI:57945"/>
        <dbReference type="EC" id="7.1.1.2"/>
    </reaction>
</comment>
<reference evidence="13" key="3">
    <citation type="submission" date="2025-09" db="UniProtKB">
        <authorList>
            <consortium name="Ensembl"/>
        </authorList>
    </citation>
    <scope>IDENTIFICATION</scope>
</reference>
<feature type="domain" description="NADH:ubiquinone oxidoreductase-like 20kDa subunit" evidence="12">
    <location>
        <begin position="203"/>
        <end position="312"/>
    </location>
</feature>
<dbReference type="NCBIfam" id="NF005012">
    <property type="entry name" value="PRK06411.1"/>
    <property type="match status" value="1"/>
</dbReference>
<dbReference type="SUPFAM" id="SSF56770">
    <property type="entry name" value="HydA/Nqo6-like"/>
    <property type="match status" value="1"/>
</dbReference>
<keyword evidence="10" id="KW-0411">Iron-sulfur</keyword>
<keyword evidence="10" id="KW-0479">Metal-binding</keyword>
<dbReference type="GO" id="GO:0048038">
    <property type="term" value="F:quinone binding"/>
    <property type="evidence" value="ECO:0007669"/>
    <property type="project" value="InterPro"/>
</dbReference>
<dbReference type="Gene3D" id="3.40.50.12280">
    <property type="match status" value="1"/>
</dbReference>
<evidence type="ECO:0000256" key="1">
    <source>
        <dbReference type="ARBA" id="ARBA00001966"/>
    </source>
</evidence>
<dbReference type="GeneTree" id="ENSGT00390000006565"/>
<protein>
    <recommendedName>
        <fullName evidence="3">NADH dehydrogenase [ubiquinone] iron-sulfur protein 7, mitochondrial</fullName>
    </recommendedName>
    <alternativeName>
        <fullName evidence="6">Complex I-20kD</fullName>
    </alternativeName>
    <alternativeName>
        <fullName evidence="7">NADH-ubiquinone oxidoreductase 20 kDa subunit</fullName>
    </alternativeName>
</protein>
<keyword evidence="14" id="KW-1185">Reference proteome</keyword>
<evidence type="ECO:0000256" key="10">
    <source>
        <dbReference type="RuleBase" id="RU004464"/>
    </source>
</evidence>
<keyword evidence="10" id="KW-0004">4Fe-4S</keyword>
<evidence type="ECO:0000256" key="11">
    <source>
        <dbReference type="SAM" id="MobiDB-lite"/>
    </source>
</evidence>
<dbReference type="NCBIfam" id="TIGR01957">
    <property type="entry name" value="nuoB_fam"/>
    <property type="match status" value="1"/>
</dbReference>
<evidence type="ECO:0000313" key="13">
    <source>
        <dbReference type="Ensembl" id="ENSSHBP00005009796.1"/>
    </source>
</evidence>
<dbReference type="HAMAP" id="MF_01356">
    <property type="entry name" value="NDH1_NuoB"/>
    <property type="match status" value="1"/>
</dbReference>
<dbReference type="InterPro" id="IPR006137">
    <property type="entry name" value="NADH_UbQ_OxRdtase-like_20kDa"/>
</dbReference>
<dbReference type="Ensembl" id="ENSSHBT00005011780.1">
    <property type="protein sequence ID" value="ENSSHBP00005009796.1"/>
    <property type="gene ID" value="ENSSHBG00005008548.1"/>
</dbReference>
<evidence type="ECO:0000256" key="6">
    <source>
        <dbReference type="ARBA" id="ARBA00030829"/>
    </source>
</evidence>
<dbReference type="AlphaFoldDB" id="A0A672U5J8"/>
<evidence type="ECO:0000256" key="8">
    <source>
        <dbReference type="ARBA" id="ARBA00046897"/>
    </source>
</evidence>
<dbReference type="PROSITE" id="PS01150">
    <property type="entry name" value="COMPLEX1_20K"/>
    <property type="match status" value="1"/>
</dbReference>
<dbReference type="GO" id="GO:0009060">
    <property type="term" value="P:aerobic respiration"/>
    <property type="evidence" value="ECO:0007669"/>
    <property type="project" value="TreeGrafter"/>
</dbReference>
<evidence type="ECO:0000313" key="14">
    <source>
        <dbReference type="Proteomes" id="UP000472266"/>
    </source>
</evidence>
<comment type="subunit">
    <text evidence="8">Core subunit of respiratory chain NADH dehydrogenase (Complex I) which is composed of 45 different subunits. This is a component of the iron-sulfur (IP) fragment of the enzyme.</text>
</comment>
<sequence length="328" mass="35455">GRGVPGAAPTAAGAAAAGPARSLWRNRLARSAVNRKVGGSSPPRDDRSFFPARPPLRGPAAPGRARRLSLLFTEGRGRAGPLPAELPAPPRVPRRRAEAAHRARAGPLIGCTAPRGCLKGCGRDGGAGLPGAVVPVHARLLHQTPVTDHADSSVQVQQKSSAVVQKKSYVPSSRGEYIVTKLDDLVNWARRSSLWPMTFGLACCAVEMMHMAAPRYDMDRFGVVFRASPRQADVMIVAGTLTNKMAPALRKVYDQMPEPRYVVSMGSCANGGGYYHYSYSVVRGCDRIVPVDIYVPGCPPTAEALLYGILQLQKKIKREKKIQIWYRK</sequence>
<reference evidence="13" key="2">
    <citation type="submission" date="2025-08" db="UniProtKB">
        <authorList>
            <consortium name="Ensembl"/>
        </authorList>
    </citation>
    <scope>IDENTIFICATION</scope>
</reference>
<evidence type="ECO:0000256" key="5">
    <source>
        <dbReference type="ARBA" id="ARBA00024297"/>
    </source>
</evidence>
<evidence type="ECO:0000256" key="2">
    <source>
        <dbReference type="ARBA" id="ARBA00009173"/>
    </source>
</evidence>
<keyword evidence="10" id="KW-0408">Iron</keyword>
<dbReference type="GO" id="GO:0015990">
    <property type="term" value="P:electron transport coupled proton transport"/>
    <property type="evidence" value="ECO:0007669"/>
    <property type="project" value="TreeGrafter"/>
</dbReference>
<gene>
    <name evidence="13" type="primary">NDUFS7</name>
</gene>
<reference evidence="13 14" key="1">
    <citation type="submission" date="2019-11" db="EMBL/GenBank/DDBJ databases">
        <title>Strigops habroptila (kakapo) genome, bStrHab1, primary haplotype, v2.</title>
        <authorList>
            <person name="Jarvis E.D."/>
            <person name="Howard J."/>
            <person name="Rhie A."/>
            <person name="Phillippy A."/>
            <person name="Korlach J."/>
            <person name="Digby A."/>
            <person name="Iorns D."/>
            <person name="Eason D."/>
            <person name="Robertson B."/>
            <person name="Raemaekers T."/>
            <person name="Howe K."/>
            <person name="Lewin H."/>
            <person name="Damas J."/>
            <person name="Hastie A."/>
            <person name="Tracey A."/>
            <person name="Chow W."/>
            <person name="Fedrigo O."/>
        </authorList>
    </citation>
    <scope>NUCLEOTIDE SEQUENCE [LARGE SCALE GENOMIC DNA]</scope>
</reference>
<proteinExistence type="inferred from homology"/>
<dbReference type="InParanoid" id="A0A672U5J8"/>
<dbReference type="Proteomes" id="UP000472266">
    <property type="component" value="Chromosome 21"/>
</dbReference>